<dbReference type="Proteomes" id="UP000193144">
    <property type="component" value="Unassembled WGS sequence"/>
</dbReference>
<dbReference type="GO" id="GO:0005524">
    <property type="term" value="F:ATP binding"/>
    <property type="evidence" value="ECO:0007669"/>
    <property type="project" value="UniProtKB-KW"/>
</dbReference>
<sequence length="713" mass="80770">MGFTSENTVDDSISNHRQGSNGRLIIAVDFGTTFSSVAYVRLEKDQNPEDVTLDDVRCINNYPDYRPQPGVLDLRQDVPTEIWYDPNAKQTPPNQASTYPEDDVSDYDQREGHFSSSDYDSDLGEQENIQATSSNGRTHIKAPWVERRPRYWGFGVQKQLNMVDIPKAEESRIARFKLLLDQKKETERVRLGLAPIFSTLRRRRFIKKDTDVITHYLTHLLQHTKNELQILGQLEGSIPIEFVMCVPAKWPAKGCRIMQDALKTAVKEAGMGNKADDGVCNLFIVSEPEAAATSVLAENDEVQRGETIVILDAGGGTVDAVTYQVTRGYPLRLASEVVQPDSQLCGASYINEKFERLLMQKLKDERYLETNGKTIKSIVEAQIINFENGEKRTFNATVSSSYMPYLFIDNLREDPNKKGQYQNRLEITRKEMVDVFHDPSLKGTKRMLKAQLELAKDRAYSVSKVILTGGFGQSPSLQSYLHSCVRKERNFEEGEITLLTASSPSTAVARGAVLRALNKEHGPARKSQCSYGFLRTEPYEPENYPAHAKTRCKIEPTDGMKYVDNAIHWLIKTGDDIPHKKTFVFPVEHRFPSTWKDLKCEETLYVSDEFRESHYRRSHPKNKGAELAGVIVADMNFLRTEGLIQLQRPEESSKSRNSLFWSVKLELALIVEGRNLRYEARWPISVDLPPGQQQDVKATGQICIAAAFEPGTK</sequence>
<dbReference type="InterPro" id="IPR013126">
    <property type="entry name" value="Hsp_70_fam"/>
</dbReference>
<evidence type="ECO:0000256" key="3">
    <source>
        <dbReference type="SAM" id="MobiDB-lite"/>
    </source>
</evidence>
<keyword evidence="1" id="KW-0547">Nucleotide-binding</keyword>
<dbReference type="Gene3D" id="3.30.420.40">
    <property type="match status" value="2"/>
</dbReference>
<dbReference type="STRING" id="1231657.A0A1Y2A2L2"/>
<comment type="caution">
    <text evidence="4">The sequence shown here is derived from an EMBL/GenBank/DDBJ whole genome shotgun (WGS) entry which is preliminary data.</text>
</comment>
<dbReference type="EMBL" id="MCFA01000017">
    <property type="protein sequence ID" value="ORY16547.1"/>
    <property type="molecule type" value="Genomic_DNA"/>
</dbReference>
<feature type="compositionally biased region" description="Polar residues" evidence="3">
    <location>
        <begin position="88"/>
        <end position="98"/>
    </location>
</feature>
<evidence type="ECO:0000256" key="2">
    <source>
        <dbReference type="ARBA" id="ARBA00022840"/>
    </source>
</evidence>
<protein>
    <submittedName>
        <fullName evidence="4">Hsp70 family protein-like protein</fullName>
    </submittedName>
</protein>
<dbReference type="Gene3D" id="3.90.640.10">
    <property type="entry name" value="Actin, Chain A, domain 4"/>
    <property type="match status" value="1"/>
</dbReference>
<keyword evidence="2" id="KW-0067">ATP-binding</keyword>
<evidence type="ECO:0000313" key="5">
    <source>
        <dbReference type="Proteomes" id="UP000193144"/>
    </source>
</evidence>
<gene>
    <name evidence="4" type="ORF">BCR34DRAFT_476134</name>
</gene>
<evidence type="ECO:0000256" key="1">
    <source>
        <dbReference type="ARBA" id="ARBA00022741"/>
    </source>
</evidence>
<organism evidence="4 5">
    <name type="scientific">Clohesyomyces aquaticus</name>
    <dbReference type="NCBI Taxonomy" id="1231657"/>
    <lineage>
        <taxon>Eukaryota</taxon>
        <taxon>Fungi</taxon>
        <taxon>Dikarya</taxon>
        <taxon>Ascomycota</taxon>
        <taxon>Pezizomycotina</taxon>
        <taxon>Dothideomycetes</taxon>
        <taxon>Pleosporomycetidae</taxon>
        <taxon>Pleosporales</taxon>
        <taxon>Lindgomycetaceae</taxon>
        <taxon>Clohesyomyces</taxon>
    </lineage>
</organism>
<evidence type="ECO:0000313" key="4">
    <source>
        <dbReference type="EMBL" id="ORY16547.1"/>
    </source>
</evidence>
<keyword evidence="5" id="KW-1185">Reference proteome</keyword>
<feature type="region of interest" description="Disordered" evidence="3">
    <location>
        <begin position="84"/>
        <end position="124"/>
    </location>
</feature>
<accession>A0A1Y2A2L2</accession>
<dbReference type="CDD" id="cd10170">
    <property type="entry name" value="ASKHA_NBD_HSP70"/>
    <property type="match status" value="1"/>
</dbReference>
<name>A0A1Y2A2L2_9PLEO</name>
<dbReference type="Pfam" id="PF00012">
    <property type="entry name" value="HSP70"/>
    <property type="match status" value="1"/>
</dbReference>
<dbReference type="PANTHER" id="PTHR42749:SF8">
    <property type="entry name" value="HSP70 FAMILY PROTEIN (AFU_ORTHOLOGUE AFUA_3G13740)"/>
    <property type="match status" value="1"/>
</dbReference>
<dbReference type="PANTHER" id="PTHR42749">
    <property type="entry name" value="CELL SHAPE-DETERMINING PROTEIN MREB"/>
    <property type="match status" value="1"/>
</dbReference>
<proteinExistence type="predicted"/>
<dbReference type="AlphaFoldDB" id="A0A1Y2A2L2"/>
<reference evidence="4 5" key="1">
    <citation type="submission" date="2016-07" db="EMBL/GenBank/DDBJ databases">
        <title>Pervasive Adenine N6-methylation of Active Genes in Fungi.</title>
        <authorList>
            <consortium name="DOE Joint Genome Institute"/>
            <person name="Mondo S.J."/>
            <person name="Dannebaum R.O."/>
            <person name="Kuo R.C."/>
            <person name="Labutti K."/>
            <person name="Haridas S."/>
            <person name="Kuo A."/>
            <person name="Salamov A."/>
            <person name="Ahrendt S.R."/>
            <person name="Lipzen A."/>
            <person name="Sullivan W."/>
            <person name="Andreopoulos W.B."/>
            <person name="Clum A."/>
            <person name="Lindquist E."/>
            <person name="Daum C."/>
            <person name="Ramamoorthy G.K."/>
            <person name="Gryganskyi A."/>
            <person name="Culley D."/>
            <person name="Magnuson J.K."/>
            <person name="James T.Y."/>
            <person name="O'Malley M.A."/>
            <person name="Stajich J.E."/>
            <person name="Spatafora J.W."/>
            <person name="Visel A."/>
            <person name="Grigoriev I.V."/>
        </authorList>
    </citation>
    <scope>NUCLEOTIDE SEQUENCE [LARGE SCALE GENOMIC DNA]</scope>
    <source>
        <strain evidence="4 5">CBS 115471</strain>
    </source>
</reference>
<dbReference type="SUPFAM" id="SSF53067">
    <property type="entry name" value="Actin-like ATPase domain"/>
    <property type="match status" value="2"/>
</dbReference>
<dbReference type="GO" id="GO:0140662">
    <property type="term" value="F:ATP-dependent protein folding chaperone"/>
    <property type="evidence" value="ECO:0007669"/>
    <property type="project" value="InterPro"/>
</dbReference>
<dbReference type="OrthoDB" id="2963168at2759"/>
<dbReference type="InterPro" id="IPR043129">
    <property type="entry name" value="ATPase_NBD"/>
</dbReference>